<dbReference type="Proteomes" id="UP000289775">
    <property type="component" value="Unassembled WGS sequence"/>
</dbReference>
<dbReference type="GO" id="GO:0016616">
    <property type="term" value="F:oxidoreductase activity, acting on the CH-OH group of donors, NAD or NADP as acceptor"/>
    <property type="evidence" value="ECO:0007669"/>
    <property type="project" value="InterPro"/>
</dbReference>
<dbReference type="InterPro" id="IPR036291">
    <property type="entry name" value="NAD(P)-bd_dom_sf"/>
</dbReference>
<dbReference type="InterPro" id="IPR002347">
    <property type="entry name" value="SDR_fam"/>
</dbReference>
<evidence type="ECO:0000256" key="3">
    <source>
        <dbReference type="ARBA" id="ARBA00023002"/>
    </source>
</evidence>
<evidence type="ECO:0000256" key="4">
    <source>
        <dbReference type="RuleBase" id="RU000363"/>
    </source>
</evidence>
<proteinExistence type="inferred from homology"/>
<evidence type="ECO:0000256" key="2">
    <source>
        <dbReference type="ARBA" id="ARBA00022857"/>
    </source>
</evidence>
<protein>
    <submittedName>
        <fullName evidence="5">Short-chain dehydrogenase/reductase SDR</fullName>
    </submittedName>
</protein>
<dbReference type="SUPFAM" id="SSF51735">
    <property type="entry name" value="NAD(P)-binding Rossmann-fold domains"/>
    <property type="match status" value="1"/>
</dbReference>
<comment type="similarity">
    <text evidence="1 4">Belongs to the short-chain dehydrogenases/reductases (SDR) family.</text>
</comment>
<reference evidence="5 6" key="1">
    <citation type="submission" date="2014-12" db="EMBL/GenBank/DDBJ databases">
        <title>Genome sequence of Flavobacterium beibuense RSKm HC5.</title>
        <authorList>
            <person name="Kim J.F."/>
            <person name="Song J.Y."/>
            <person name="Kwak M.-J."/>
            <person name="Lee S.-W."/>
        </authorList>
    </citation>
    <scope>NUCLEOTIDE SEQUENCE [LARGE SCALE GENOMIC DNA]</scope>
    <source>
        <strain evidence="5 6">RSKm HC5</strain>
    </source>
</reference>
<dbReference type="InterPro" id="IPR045313">
    <property type="entry name" value="CBR1-like"/>
</dbReference>
<evidence type="ECO:0000313" key="6">
    <source>
        <dbReference type="Proteomes" id="UP000289775"/>
    </source>
</evidence>
<dbReference type="Gene3D" id="3.40.50.720">
    <property type="entry name" value="NAD(P)-binding Rossmann-like Domain"/>
    <property type="match status" value="1"/>
</dbReference>
<keyword evidence="6" id="KW-1185">Reference proteome</keyword>
<dbReference type="Pfam" id="PF00106">
    <property type="entry name" value="adh_short"/>
    <property type="match status" value="1"/>
</dbReference>
<organism evidence="5 6">
    <name type="scientific">Flavobacterium beibuense</name>
    <dbReference type="NCBI Taxonomy" id="657326"/>
    <lineage>
        <taxon>Bacteria</taxon>
        <taxon>Pseudomonadati</taxon>
        <taxon>Bacteroidota</taxon>
        <taxon>Flavobacteriia</taxon>
        <taxon>Flavobacteriales</taxon>
        <taxon>Flavobacteriaceae</taxon>
        <taxon>Flavobacterium</taxon>
    </lineage>
</organism>
<keyword evidence="3" id="KW-0560">Oxidoreductase</keyword>
<dbReference type="PRINTS" id="PR00081">
    <property type="entry name" value="GDHRDH"/>
</dbReference>
<evidence type="ECO:0000256" key="1">
    <source>
        <dbReference type="ARBA" id="ARBA00006484"/>
    </source>
</evidence>
<dbReference type="PANTHER" id="PTHR43490">
    <property type="entry name" value="(+)-NEOMENTHOL DEHYDROGENASE"/>
    <property type="match status" value="1"/>
</dbReference>
<evidence type="ECO:0000313" key="5">
    <source>
        <dbReference type="EMBL" id="RYJ44528.1"/>
    </source>
</evidence>
<dbReference type="PRINTS" id="PR00080">
    <property type="entry name" value="SDRFAMILY"/>
</dbReference>
<gene>
    <name evidence="5" type="ORF">NU09_1138</name>
</gene>
<name>A0A444WF99_9FLAO</name>
<dbReference type="CDD" id="cd05324">
    <property type="entry name" value="carb_red_PTCR-like_SDR_c"/>
    <property type="match status" value="1"/>
</dbReference>
<comment type="caution">
    <text evidence="5">The sequence shown here is derived from an EMBL/GenBank/DDBJ whole genome shotgun (WGS) entry which is preliminary data.</text>
</comment>
<dbReference type="RefSeq" id="WP_129750284.1">
    <property type="nucleotide sequence ID" value="NZ_JUIW01000003.1"/>
</dbReference>
<keyword evidence="2" id="KW-0521">NADP</keyword>
<dbReference type="AlphaFoldDB" id="A0A444WF99"/>
<dbReference type="EMBL" id="JUIW01000003">
    <property type="protein sequence ID" value="RYJ44528.1"/>
    <property type="molecule type" value="Genomic_DNA"/>
</dbReference>
<dbReference type="OrthoDB" id="5786478at2"/>
<dbReference type="PANTHER" id="PTHR43490:SF99">
    <property type="entry name" value="SHORT-CHAIN DEHYDROGENASE_REDUCTASE"/>
    <property type="match status" value="1"/>
</dbReference>
<accession>A0A444WF99</accession>
<sequence length="245" mass="26313">MKTVLVTGATRGIGLEMAKQLAKKGHFVYLGSRNAEKGEEVVKGLKAEGFTNIEALTLDVTNAEIIAKAKARVEKEKGKLDILINNAGILGGMEQDAQNTSLSIIKEVFETNLFGVISVTQAFLPLLKKSESPRITNVTSGLASLTLHSDSSWKYYQVKGAAYGPSKSALNAYTIVLAYELKDTSFKVNAIDPGYTSTEFNHNSGPLSPEASAAFVIKHTDTGADAPTGHYFSHDITDGTEISPW</sequence>